<reference evidence="1 2" key="1">
    <citation type="submission" date="2016-10" db="EMBL/GenBank/DDBJ databases">
        <authorList>
            <person name="de Groot N.N."/>
        </authorList>
    </citation>
    <scope>NUCLEOTIDE SEQUENCE [LARGE SCALE GENOMIC DNA]</scope>
    <source>
        <strain evidence="1 2">DSM 19886</strain>
    </source>
</reference>
<dbReference type="STRING" id="192904.SAMN04488514_12511"/>
<accession>A0A1G9YPR1</accession>
<gene>
    <name evidence="1" type="ORF">SAMN04488514_12511</name>
</gene>
<evidence type="ECO:0000313" key="2">
    <source>
        <dbReference type="Proteomes" id="UP000199440"/>
    </source>
</evidence>
<proteinExistence type="predicted"/>
<organism evidence="1 2">
    <name type="scientific">Kriegella aquimaris</name>
    <dbReference type="NCBI Taxonomy" id="192904"/>
    <lineage>
        <taxon>Bacteria</taxon>
        <taxon>Pseudomonadati</taxon>
        <taxon>Bacteroidota</taxon>
        <taxon>Flavobacteriia</taxon>
        <taxon>Flavobacteriales</taxon>
        <taxon>Flavobacteriaceae</taxon>
        <taxon>Kriegella</taxon>
    </lineage>
</organism>
<dbReference type="AlphaFoldDB" id="A0A1G9YPR1"/>
<keyword evidence="2" id="KW-1185">Reference proteome</keyword>
<dbReference type="Proteomes" id="UP000199440">
    <property type="component" value="Unassembled WGS sequence"/>
</dbReference>
<dbReference type="EMBL" id="FNGV01000025">
    <property type="protein sequence ID" value="SDN11158.1"/>
    <property type="molecule type" value="Genomic_DNA"/>
</dbReference>
<protein>
    <submittedName>
        <fullName evidence="1">Uncharacterized protein</fullName>
    </submittedName>
</protein>
<sequence>MNKNPIISLLDLITTLISCHAQNWTVWKIGEPNNSSILGGYLSDSP</sequence>
<name>A0A1G9YPR1_9FLAO</name>
<evidence type="ECO:0000313" key="1">
    <source>
        <dbReference type="EMBL" id="SDN11158.1"/>
    </source>
</evidence>